<dbReference type="KEGG" id="lamb:KBB96_06990"/>
<evidence type="ECO:0000313" key="3">
    <source>
        <dbReference type="EMBL" id="QUE52633.1"/>
    </source>
</evidence>
<feature type="transmembrane region" description="Helical" evidence="2">
    <location>
        <begin position="26"/>
        <end position="49"/>
    </location>
</feature>
<name>A0A975J245_9BACT</name>
<keyword evidence="4" id="KW-1185">Reference proteome</keyword>
<dbReference type="AlphaFoldDB" id="A0A975J245"/>
<evidence type="ECO:0000256" key="1">
    <source>
        <dbReference type="SAM" id="MobiDB-lite"/>
    </source>
</evidence>
<keyword evidence="2" id="KW-0472">Membrane</keyword>
<feature type="region of interest" description="Disordered" evidence="1">
    <location>
        <begin position="55"/>
        <end position="109"/>
    </location>
</feature>
<evidence type="ECO:0000256" key="2">
    <source>
        <dbReference type="SAM" id="Phobius"/>
    </source>
</evidence>
<feature type="region of interest" description="Disordered" evidence="1">
    <location>
        <begin position="1"/>
        <end position="22"/>
    </location>
</feature>
<organism evidence="3 4">
    <name type="scientific">Luteolibacter ambystomatis</name>
    <dbReference type="NCBI Taxonomy" id="2824561"/>
    <lineage>
        <taxon>Bacteria</taxon>
        <taxon>Pseudomonadati</taxon>
        <taxon>Verrucomicrobiota</taxon>
        <taxon>Verrucomicrobiia</taxon>
        <taxon>Verrucomicrobiales</taxon>
        <taxon>Verrucomicrobiaceae</taxon>
        <taxon>Luteolibacter</taxon>
    </lineage>
</organism>
<dbReference type="EMBL" id="CP073100">
    <property type="protein sequence ID" value="QUE52633.1"/>
    <property type="molecule type" value="Genomic_DNA"/>
</dbReference>
<feature type="compositionally biased region" description="Basic and acidic residues" evidence="1">
    <location>
        <begin position="90"/>
        <end position="109"/>
    </location>
</feature>
<protein>
    <submittedName>
        <fullName evidence="3">Uncharacterized protein</fullName>
    </submittedName>
</protein>
<keyword evidence="2" id="KW-0812">Transmembrane</keyword>
<feature type="compositionally biased region" description="Polar residues" evidence="1">
    <location>
        <begin position="55"/>
        <end position="71"/>
    </location>
</feature>
<keyword evidence="2" id="KW-1133">Transmembrane helix</keyword>
<gene>
    <name evidence="3" type="ORF">KBB96_06990</name>
</gene>
<dbReference type="Proteomes" id="UP000676169">
    <property type="component" value="Chromosome"/>
</dbReference>
<accession>A0A975J245</accession>
<reference evidence="3" key="1">
    <citation type="submission" date="2021-04" db="EMBL/GenBank/DDBJ databases">
        <title>Luteolibacter sp. 32A isolated from the skin of an Anderson's salamander (Ambystoma andersonii).</title>
        <authorList>
            <person name="Spergser J."/>
            <person name="Busse H.-J."/>
        </authorList>
    </citation>
    <scope>NUCLEOTIDE SEQUENCE</scope>
    <source>
        <strain evidence="3">32A</strain>
    </source>
</reference>
<proteinExistence type="predicted"/>
<dbReference type="RefSeq" id="WP_211633882.1">
    <property type="nucleotide sequence ID" value="NZ_CP073100.1"/>
</dbReference>
<sequence>MSDPQRPKKRNLSTYGKQPTPDFDMVSILFGSLGILAGIVFVIGFFWYAAHTENQTSSNASRSKYDSMSQEELTRAREQEKQDGANVLRQIDEHRENTLWKEEKKRRGY</sequence>
<feature type="compositionally biased region" description="Basic and acidic residues" evidence="1">
    <location>
        <begin position="72"/>
        <end position="83"/>
    </location>
</feature>
<evidence type="ECO:0000313" key="4">
    <source>
        <dbReference type="Proteomes" id="UP000676169"/>
    </source>
</evidence>